<evidence type="ECO:0000313" key="1">
    <source>
        <dbReference type="EMBL" id="PZX12820.1"/>
    </source>
</evidence>
<dbReference type="Proteomes" id="UP000248916">
    <property type="component" value="Unassembled WGS sequence"/>
</dbReference>
<comment type="caution">
    <text evidence="1">The sequence shown here is derived from an EMBL/GenBank/DDBJ whole genome shotgun (WGS) entry which is preliminary data.</text>
</comment>
<dbReference type="InterPro" id="IPR036249">
    <property type="entry name" value="Thioredoxin-like_sf"/>
</dbReference>
<gene>
    <name evidence="1" type="ORF">LX81_03527</name>
</gene>
<keyword evidence="2" id="KW-1185">Reference proteome</keyword>
<sequence length="128" mass="14222">MYFVKFFGGGMALRPFILVLATVLLAGPLNAQTALVMVEQDGCAWCAKWNAEVAPGYAESVEGKVAPLRRIDLHQPVPAELMLDSPPRVTPTFILVENGNEVGRIEGYPGENFFWPMLDALMDRRENR</sequence>
<reference evidence="1 2" key="1">
    <citation type="submission" date="2018-06" db="EMBL/GenBank/DDBJ databases">
        <title>Genomic Encyclopedia of Archaeal and Bacterial Type Strains, Phase II (KMG-II): from individual species to whole genera.</title>
        <authorList>
            <person name="Goeker M."/>
        </authorList>
    </citation>
    <scope>NUCLEOTIDE SEQUENCE [LARGE SCALE GENOMIC DNA]</scope>
    <source>
        <strain evidence="1 2">DSM 22009</strain>
    </source>
</reference>
<proteinExistence type="predicted"/>
<protein>
    <recommendedName>
        <fullName evidence="3">Regulatory protein SoxS</fullName>
    </recommendedName>
</protein>
<evidence type="ECO:0000313" key="2">
    <source>
        <dbReference type="Proteomes" id="UP000248916"/>
    </source>
</evidence>
<dbReference type="AlphaFoldDB" id="A0A2W7MYB1"/>
<name>A0A2W7MYB1_9RHOB</name>
<evidence type="ECO:0008006" key="3">
    <source>
        <dbReference type="Google" id="ProtNLM"/>
    </source>
</evidence>
<dbReference type="SUPFAM" id="SSF52833">
    <property type="entry name" value="Thioredoxin-like"/>
    <property type="match status" value="1"/>
</dbReference>
<organism evidence="1 2">
    <name type="scientific">Palleronia aestuarii</name>
    <dbReference type="NCBI Taxonomy" id="568105"/>
    <lineage>
        <taxon>Bacteria</taxon>
        <taxon>Pseudomonadati</taxon>
        <taxon>Pseudomonadota</taxon>
        <taxon>Alphaproteobacteria</taxon>
        <taxon>Rhodobacterales</taxon>
        <taxon>Roseobacteraceae</taxon>
        <taxon>Palleronia</taxon>
    </lineage>
</organism>
<dbReference type="Gene3D" id="3.40.30.10">
    <property type="entry name" value="Glutaredoxin"/>
    <property type="match status" value="1"/>
</dbReference>
<dbReference type="RefSeq" id="WP_234822672.1">
    <property type="nucleotide sequence ID" value="NZ_QKZL01000022.1"/>
</dbReference>
<dbReference type="EMBL" id="QKZL01000022">
    <property type="protein sequence ID" value="PZX12820.1"/>
    <property type="molecule type" value="Genomic_DNA"/>
</dbReference>
<accession>A0A2W7MYB1</accession>